<dbReference type="EMBL" id="JTDI01000003">
    <property type="protein sequence ID" value="KHK90947.1"/>
    <property type="molecule type" value="Genomic_DNA"/>
</dbReference>
<name>A0A0B1ZP45_9SPHN</name>
<reference evidence="14 15" key="1">
    <citation type="submission" date="2014-10" db="EMBL/GenBank/DDBJ databases">
        <title>Genome sequence of Novosphingobium malaysiense MUSC 273(T).</title>
        <authorList>
            <person name="Lee L.-H."/>
        </authorList>
    </citation>
    <scope>NUCLEOTIDE SEQUENCE [LARGE SCALE GENOMIC DNA]</scope>
    <source>
        <strain evidence="14 15">MUSC 273</strain>
    </source>
</reference>
<dbReference type="GO" id="GO:0046656">
    <property type="term" value="P:folic acid biosynthetic process"/>
    <property type="evidence" value="ECO:0007669"/>
    <property type="project" value="UniProtKB-KW"/>
</dbReference>
<evidence type="ECO:0000256" key="9">
    <source>
        <dbReference type="ARBA" id="ARBA00022909"/>
    </source>
</evidence>
<comment type="pathway">
    <text evidence="1">Cofactor biosynthesis; tetrahydrofolate biosynthesis; 2-amino-4-hydroxy-6-hydroxymethyl-7,8-dihydropteridine diphosphate from 7,8-dihydroneopterin triphosphate: step 4/4.</text>
</comment>
<keyword evidence="15" id="KW-1185">Reference proteome</keyword>
<evidence type="ECO:0000256" key="5">
    <source>
        <dbReference type="ARBA" id="ARBA00022679"/>
    </source>
</evidence>
<evidence type="ECO:0000313" key="14">
    <source>
        <dbReference type="EMBL" id="KHK90947.1"/>
    </source>
</evidence>
<gene>
    <name evidence="14" type="ORF">LK12_08345</name>
</gene>
<dbReference type="GO" id="GO:0046654">
    <property type="term" value="P:tetrahydrofolate biosynthetic process"/>
    <property type="evidence" value="ECO:0007669"/>
    <property type="project" value="UniProtKB-UniPathway"/>
</dbReference>
<comment type="function">
    <text evidence="10">Catalyzes the transfer of pyrophosphate from adenosine triphosphate (ATP) to 6-hydroxymethyl-7,8-dihydropterin, an enzymatic step in folate biosynthesis pathway.</text>
</comment>
<evidence type="ECO:0000256" key="12">
    <source>
        <dbReference type="ARBA" id="ARBA00033413"/>
    </source>
</evidence>
<comment type="similarity">
    <text evidence="2">Belongs to the HPPK family.</text>
</comment>
<evidence type="ECO:0000256" key="10">
    <source>
        <dbReference type="ARBA" id="ARBA00029409"/>
    </source>
</evidence>
<evidence type="ECO:0000313" key="15">
    <source>
        <dbReference type="Proteomes" id="UP000031057"/>
    </source>
</evidence>
<dbReference type="GO" id="GO:0003848">
    <property type="term" value="F:2-amino-4-hydroxy-6-hydroxymethyldihydropteridine diphosphokinase activity"/>
    <property type="evidence" value="ECO:0007669"/>
    <property type="project" value="UniProtKB-EC"/>
</dbReference>
<dbReference type="GO" id="GO:0016301">
    <property type="term" value="F:kinase activity"/>
    <property type="evidence" value="ECO:0007669"/>
    <property type="project" value="UniProtKB-KW"/>
</dbReference>
<keyword evidence="8" id="KW-0067">ATP-binding</keyword>
<comment type="caution">
    <text evidence="14">The sequence shown here is derived from an EMBL/GenBank/DDBJ whole genome shotgun (WGS) entry which is preliminary data.</text>
</comment>
<evidence type="ECO:0000256" key="3">
    <source>
        <dbReference type="ARBA" id="ARBA00013253"/>
    </source>
</evidence>
<evidence type="ECO:0000256" key="4">
    <source>
        <dbReference type="ARBA" id="ARBA00016218"/>
    </source>
</evidence>
<evidence type="ECO:0000256" key="8">
    <source>
        <dbReference type="ARBA" id="ARBA00022840"/>
    </source>
</evidence>
<dbReference type="EC" id="2.7.6.3" evidence="3"/>
<keyword evidence="5" id="KW-0808">Transferase</keyword>
<organism evidence="14 15">
    <name type="scientific">Novosphingobium malaysiense</name>
    <dbReference type="NCBI Taxonomy" id="1348853"/>
    <lineage>
        <taxon>Bacteria</taxon>
        <taxon>Pseudomonadati</taxon>
        <taxon>Pseudomonadota</taxon>
        <taxon>Alphaproteobacteria</taxon>
        <taxon>Sphingomonadales</taxon>
        <taxon>Sphingomonadaceae</taxon>
        <taxon>Novosphingobium</taxon>
    </lineage>
</organism>
<keyword evidence="6" id="KW-0547">Nucleotide-binding</keyword>
<dbReference type="RefSeq" id="WP_039282013.1">
    <property type="nucleotide sequence ID" value="NZ_JTDI01000003.1"/>
</dbReference>
<dbReference type="NCBIfam" id="TIGR01498">
    <property type="entry name" value="folK"/>
    <property type="match status" value="1"/>
</dbReference>
<dbReference type="CDD" id="cd00483">
    <property type="entry name" value="HPPK"/>
    <property type="match status" value="1"/>
</dbReference>
<dbReference type="GO" id="GO:0005524">
    <property type="term" value="F:ATP binding"/>
    <property type="evidence" value="ECO:0007669"/>
    <property type="project" value="UniProtKB-KW"/>
</dbReference>
<dbReference type="PANTHER" id="PTHR43071">
    <property type="entry name" value="2-AMINO-4-HYDROXY-6-HYDROXYMETHYLDIHYDROPTERIDINE PYROPHOSPHOKINASE"/>
    <property type="match status" value="1"/>
</dbReference>
<dbReference type="PANTHER" id="PTHR43071:SF1">
    <property type="entry name" value="2-AMINO-4-HYDROXY-6-HYDROXYMETHYLDIHYDROPTERIDINE PYROPHOSPHOKINASE"/>
    <property type="match status" value="1"/>
</dbReference>
<keyword evidence="7 14" id="KW-0418">Kinase</keyword>
<dbReference type="SUPFAM" id="SSF55083">
    <property type="entry name" value="6-hydroxymethyl-7,8-dihydropterin pyrophosphokinase, HPPK"/>
    <property type="match status" value="1"/>
</dbReference>
<sequence length="169" mass="18815">MARHRYLIALGSNMPHGRYGAPRAVIAAALQALDRGKSRVVSASRVIETPPLGPSRRRYANAVAMLRSNREPDEMLHKLQKIERKFGRRRCGRAWSSRVLDLDIVLWSGGAWASHGEEPSLVIPHPLFRKRTFVLGPAATIAGDWCDPLSGLTIRQLSARLTKPRPAPR</sequence>
<dbReference type="UniPathway" id="UPA00077">
    <property type="reaction ID" value="UER00155"/>
</dbReference>
<protein>
    <recommendedName>
        <fullName evidence="4">2-amino-4-hydroxy-6-hydroxymethyldihydropteridine pyrophosphokinase</fullName>
        <ecNumber evidence="3">2.7.6.3</ecNumber>
    </recommendedName>
    <alternativeName>
        <fullName evidence="11">6-hydroxymethyl-7,8-dihydropterin pyrophosphokinase</fullName>
    </alternativeName>
    <alternativeName>
        <fullName evidence="12">7,8-dihydro-6-hydroxymethylpterin-pyrophosphokinase</fullName>
    </alternativeName>
</protein>
<dbReference type="Proteomes" id="UP000031057">
    <property type="component" value="Unassembled WGS sequence"/>
</dbReference>
<dbReference type="STRING" id="1348853.LK12_08345"/>
<dbReference type="OrthoDB" id="9808041at2"/>
<evidence type="ECO:0000256" key="11">
    <source>
        <dbReference type="ARBA" id="ARBA00029766"/>
    </source>
</evidence>
<dbReference type="AlphaFoldDB" id="A0A0B1ZP45"/>
<dbReference type="InterPro" id="IPR035907">
    <property type="entry name" value="Hppk_sf"/>
</dbReference>
<evidence type="ECO:0000256" key="1">
    <source>
        <dbReference type="ARBA" id="ARBA00005051"/>
    </source>
</evidence>
<keyword evidence="9" id="KW-0289">Folate biosynthesis</keyword>
<dbReference type="Pfam" id="PF01288">
    <property type="entry name" value="HPPK"/>
    <property type="match status" value="1"/>
</dbReference>
<proteinExistence type="inferred from homology"/>
<dbReference type="Gene3D" id="3.30.70.560">
    <property type="entry name" value="7,8-Dihydro-6-hydroxymethylpterin-pyrophosphokinase HPPK"/>
    <property type="match status" value="1"/>
</dbReference>
<evidence type="ECO:0000256" key="7">
    <source>
        <dbReference type="ARBA" id="ARBA00022777"/>
    </source>
</evidence>
<feature type="domain" description="7,8-dihydro-6-hydroxymethylpterin-pyrophosphokinase" evidence="13">
    <location>
        <begin position="8"/>
        <end position="142"/>
    </location>
</feature>
<evidence type="ECO:0000256" key="2">
    <source>
        <dbReference type="ARBA" id="ARBA00005810"/>
    </source>
</evidence>
<evidence type="ECO:0000259" key="13">
    <source>
        <dbReference type="Pfam" id="PF01288"/>
    </source>
</evidence>
<accession>A0A0B1ZP45</accession>
<evidence type="ECO:0000256" key="6">
    <source>
        <dbReference type="ARBA" id="ARBA00022741"/>
    </source>
</evidence>
<dbReference type="InterPro" id="IPR000550">
    <property type="entry name" value="Hppk"/>
</dbReference>